<feature type="binding site" evidence="11">
    <location>
        <position position="190"/>
    </location>
    <ligand>
        <name>Zn(2+)</name>
        <dbReference type="ChEBI" id="CHEBI:29105"/>
    </ligand>
</feature>
<dbReference type="GO" id="GO:0008270">
    <property type="term" value="F:zinc ion binding"/>
    <property type="evidence" value="ECO:0007669"/>
    <property type="project" value="UniProtKB-UniRule"/>
</dbReference>
<evidence type="ECO:0000256" key="1">
    <source>
        <dbReference type="ARBA" id="ARBA00007587"/>
    </source>
</evidence>
<dbReference type="InterPro" id="IPR001267">
    <property type="entry name" value="Thymidine_kinase"/>
</dbReference>
<keyword evidence="4 11" id="KW-0237">DNA synthesis</keyword>
<keyword evidence="17" id="KW-1185">Reference proteome</keyword>
<dbReference type="NCBIfam" id="NF003296">
    <property type="entry name" value="PRK04296.1-1"/>
    <property type="match status" value="1"/>
</dbReference>
<keyword evidence="10 11" id="KW-0067">ATP-binding</keyword>
<dbReference type="PROSITE" id="PS00603">
    <property type="entry name" value="TK_CELLULAR_TYPE"/>
    <property type="match status" value="1"/>
</dbReference>
<name>A0A540VBF9_9CHLR</name>
<dbReference type="OrthoDB" id="9781579at2"/>
<evidence type="ECO:0000256" key="2">
    <source>
        <dbReference type="ARBA" id="ARBA00012118"/>
    </source>
</evidence>
<comment type="subunit">
    <text evidence="11">Homotetramer.</text>
</comment>
<dbReference type="EMBL" id="VIGC01000028">
    <property type="protein sequence ID" value="TQE94100.1"/>
    <property type="molecule type" value="Genomic_DNA"/>
</dbReference>
<evidence type="ECO:0000256" key="8">
    <source>
        <dbReference type="ARBA" id="ARBA00022777"/>
    </source>
</evidence>
<dbReference type="FunFam" id="3.30.60.20:FF:000026">
    <property type="entry name" value="Thymidine kinase"/>
    <property type="match status" value="1"/>
</dbReference>
<evidence type="ECO:0000256" key="14">
    <source>
        <dbReference type="RuleBase" id="RU000544"/>
    </source>
</evidence>
<dbReference type="Proteomes" id="UP000317371">
    <property type="component" value="Unassembled WGS sequence"/>
</dbReference>
<comment type="similarity">
    <text evidence="1 11 15">Belongs to the thymidine kinase family.</text>
</comment>
<protein>
    <recommendedName>
        <fullName evidence="2 11">Thymidine kinase</fullName>
        <ecNumber evidence="2 11">2.7.1.21</ecNumber>
    </recommendedName>
</protein>
<evidence type="ECO:0000313" key="17">
    <source>
        <dbReference type="Proteomes" id="UP000317371"/>
    </source>
</evidence>
<feature type="binding site" evidence="11">
    <location>
        <position position="152"/>
    </location>
    <ligand>
        <name>Zn(2+)</name>
        <dbReference type="ChEBI" id="CHEBI:29105"/>
    </ligand>
</feature>
<evidence type="ECO:0000256" key="15">
    <source>
        <dbReference type="RuleBase" id="RU004165"/>
    </source>
</evidence>
<comment type="caution">
    <text evidence="16">The sequence shown here is derived from an EMBL/GenBank/DDBJ whole genome shotgun (WGS) entry which is preliminary data.</text>
</comment>
<dbReference type="GO" id="GO:0005829">
    <property type="term" value="C:cytosol"/>
    <property type="evidence" value="ECO:0007669"/>
    <property type="project" value="TreeGrafter"/>
</dbReference>
<evidence type="ECO:0000313" key="16">
    <source>
        <dbReference type="EMBL" id="TQE94100.1"/>
    </source>
</evidence>
<organism evidence="16 17">
    <name type="scientific">Litorilinea aerophila</name>
    <dbReference type="NCBI Taxonomy" id="1204385"/>
    <lineage>
        <taxon>Bacteria</taxon>
        <taxon>Bacillati</taxon>
        <taxon>Chloroflexota</taxon>
        <taxon>Caldilineae</taxon>
        <taxon>Caldilineales</taxon>
        <taxon>Caldilineaceae</taxon>
        <taxon>Litorilinea</taxon>
    </lineage>
</organism>
<dbReference type="PANTHER" id="PTHR11441:SF0">
    <property type="entry name" value="THYMIDINE KINASE, CYTOSOLIC"/>
    <property type="match status" value="1"/>
</dbReference>
<dbReference type="GO" id="GO:0005524">
    <property type="term" value="F:ATP binding"/>
    <property type="evidence" value="ECO:0007669"/>
    <property type="project" value="UniProtKB-UniRule"/>
</dbReference>
<dbReference type="EC" id="2.7.1.21" evidence="2 11"/>
<feature type="binding site" evidence="13">
    <location>
        <position position="183"/>
    </location>
    <ligand>
        <name>substrate</name>
    </ligand>
</feature>
<keyword evidence="3 11" id="KW-0963">Cytoplasm</keyword>
<evidence type="ECO:0000256" key="3">
    <source>
        <dbReference type="ARBA" id="ARBA00022490"/>
    </source>
</evidence>
<dbReference type="PIRSF" id="PIRSF035805">
    <property type="entry name" value="TK_cell"/>
    <property type="match status" value="1"/>
</dbReference>
<dbReference type="SUPFAM" id="SSF52540">
    <property type="entry name" value="P-loop containing nucleoside triphosphate hydrolases"/>
    <property type="match status" value="1"/>
</dbReference>
<accession>A0A540VBF9</accession>
<comment type="subcellular location">
    <subcellularLocation>
        <location evidence="11">Cytoplasm</location>
    </subcellularLocation>
</comment>
<dbReference type="GO" id="GO:0071897">
    <property type="term" value="P:DNA biosynthetic process"/>
    <property type="evidence" value="ECO:0007669"/>
    <property type="project" value="UniProtKB-KW"/>
</dbReference>
<dbReference type="InParanoid" id="A0A540VBF9"/>
<feature type="binding site" evidence="13">
    <location>
        <begin position="175"/>
        <end position="178"/>
    </location>
    <ligand>
        <name>substrate</name>
    </ligand>
</feature>
<dbReference type="PANTHER" id="PTHR11441">
    <property type="entry name" value="THYMIDINE KINASE"/>
    <property type="match status" value="1"/>
</dbReference>
<reference evidence="16 17" key="1">
    <citation type="submission" date="2019-06" db="EMBL/GenBank/DDBJ databases">
        <title>Genome sequence of Litorilinea aerophila BAA-2444.</title>
        <authorList>
            <person name="Maclea K.S."/>
            <person name="Maurais E.G."/>
            <person name="Iannazzi L.C."/>
        </authorList>
    </citation>
    <scope>NUCLEOTIDE SEQUENCE [LARGE SCALE GENOMIC DNA]</scope>
    <source>
        <strain evidence="16 17">ATCC BAA-2444</strain>
    </source>
</reference>
<evidence type="ECO:0000256" key="12">
    <source>
        <dbReference type="PIRSR" id="PIRSR035805-1"/>
    </source>
</evidence>
<evidence type="ECO:0000256" key="5">
    <source>
        <dbReference type="ARBA" id="ARBA00022679"/>
    </source>
</evidence>
<dbReference type="InterPro" id="IPR027417">
    <property type="entry name" value="P-loop_NTPase"/>
</dbReference>
<gene>
    <name evidence="11" type="primary">tdk</name>
    <name evidence="16" type="ORF">FKZ61_18405</name>
</gene>
<evidence type="ECO:0000256" key="4">
    <source>
        <dbReference type="ARBA" id="ARBA00022634"/>
    </source>
</evidence>
<dbReference type="AlphaFoldDB" id="A0A540VBF9"/>
<dbReference type="Pfam" id="PF00265">
    <property type="entry name" value="TK"/>
    <property type="match status" value="1"/>
</dbReference>
<sequence>MDPMHYQPSGGWIELICGSMFSGKTEELLRRVRRAEIARKRVQLFKPQLDHRYGLDRVTSHNGLSREEVIVVEKAEEILPLVLPETEVIAIDEVQFFDWSIADVCTVLADQGRRVILAGLDQDFRGEPFGPMPLLMALAERVDKLHAICVVCGASASRTQRLIDGRPARYDDPIILVGGSERYEARCRNCHQVPGKPGAAD</sequence>
<dbReference type="InterPro" id="IPR020633">
    <property type="entry name" value="Thymidine_kinase_CS"/>
</dbReference>
<evidence type="ECO:0000256" key="13">
    <source>
        <dbReference type="PIRSR" id="PIRSR035805-2"/>
    </source>
</evidence>
<feature type="binding site" evidence="11">
    <location>
        <begin position="18"/>
        <end position="25"/>
    </location>
    <ligand>
        <name>ATP</name>
        <dbReference type="ChEBI" id="CHEBI:30616"/>
    </ligand>
</feature>
<feature type="binding site" evidence="11">
    <location>
        <begin position="92"/>
        <end position="95"/>
    </location>
    <ligand>
        <name>ATP</name>
        <dbReference type="ChEBI" id="CHEBI:30616"/>
    </ligand>
</feature>
<dbReference type="FunCoup" id="A0A540VBF9">
    <property type="interactions" value="213"/>
</dbReference>
<evidence type="ECO:0000256" key="11">
    <source>
        <dbReference type="HAMAP-Rule" id="MF_00124"/>
    </source>
</evidence>
<dbReference type="SUPFAM" id="SSF57716">
    <property type="entry name" value="Glucocorticoid receptor-like (DNA-binding domain)"/>
    <property type="match status" value="1"/>
</dbReference>
<comment type="catalytic activity">
    <reaction evidence="11 14">
        <text>thymidine + ATP = dTMP + ADP + H(+)</text>
        <dbReference type="Rhea" id="RHEA:19129"/>
        <dbReference type="ChEBI" id="CHEBI:15378"/>
        <dbReference type="ChEBI" id="CHEBI:17748"/>
        <dbReference type="ChEBI" id="CHEBI:30616"/>
        <dbReference type="ChEBI" id="CHEBI:63528"/>
        <dbReference type="ChEBI" id="CHEBI:456216"/>
        <dbReference type="EC" id="2.7.1.21"/>
    </reaction>
</comment>
<keyword evidence="5 11" id="KW-0808">Transferase</keyword>
<evidence type="ECO:0000256" key="10">
    <source>
        <dbReference type="ARBA" id="ARBA00022840"/>
    </source>
</evidence>
<evidence type="ECO:0000256" key="6">
    <source>
        <dbReference type="ARBA" id="ARBA00022723"/>
    </source>
</evidence>
<dbReference type="Gene3D" id="3.40.50.300">
    <property type="entry name" value="P-loop containing nucleotide triphosphate hydrolases"/>
    <property type="match status" value="1"/>
</dbReference>
<feature type="binding site" evidence="11">
    <location>
        <position position="149"/>
    </location>
    <ligand>
        <name>Zn(2+)</name>
        <dbReference type="ChEBI" id="CHEBI:29105"/>
    </ligand>
</feature>
<feature type="active site" description="Proton acceptor" evidence="11 12">
    <location>
        <position position="93"/>
    </location>
</feature>
<keyword evidence="7 11" id="KW-0547">Nucleotide-binding</keyword>
<keyword evidence="9 11" id="KW-0862">Zinc</keyword>
<dbReference type="Gene3D" id="3.30.60.20">
    <property type="match status" value="1"/>
</dbReference>
<keyword evidence="8 11" id="KW-0418">Kinase</keyword>
<dbReference type="GO" id="GO:0004797">
    <property type="term" value="F:thymidine kinase activity"/>
    <property type="evidence" value="ECO:0007669"/>
    <property type="project" value="UniProtKB-UniRule"/>
</dbReference>
<evidence type="ECO:0000256" key="7">
    <source>
        <dbReference type="ARBA" id="ARBA00022741"/>
    </source>
</evidence>
<evidence type="ECO:0000256" key="9">
    <source>
        <dbReference type="ARBA" id="ARBA00022833"/>
    </source>
</evidence>
<dbReference type="GO" id="GO:0046104">
    <property type="term" value="P:thymidine metabolic process"/>
    <property type="evidence" value="ECO:0007669"/>
    <property type="project" value="TreeGrafter"/>
</dbReference>
<keyword evidence="6 11" id="KW-0479">Metal-binding</keyword>
<proteinExistence type="inferred from homology"/>
<dbReference type="HAMAP" id="MF_00124">
    <property type="entry name" value="Thymidine_kinase"/>
    <property type="match status" value="1"/>
</dbReference>
<feature type="binding site" evidence="11">
    <location>
        <position position="187"/>
    </location>
    <ligand>
        <name>Zn(2+)</name>
        <dbReference type="ChEBI" id="CHEBI:29105"/>
    </ligand>
</feature>